<keyword evidence="3" id="KW-1185">Reference proteome</keyword>
<proteinExistence type="predicted"/>
<evidence type="ECO:0000313" key="3">
    <source>
        <dbReference type="Proteomes" id="UP000683360"/>
    </source>
</evidence>
<dbReference type="OrthoDB" id="6158468at2759"/>
<gene>
    <name evidence="2" type="ORF">MEDL_54064</name>
</gene>
<reference evidence="2" key="1">
    <citation type="submission" date="2021-03" db="EMBL/GenBank/DDBJ databases">
        <authorList>
            <person name="Bekaert M."/>
        </authorList>
    </citation>
    <scope>NUCLEOTIDE SEQUENCE</scope>
</reference>
<organism evidence="2 3">
    <name type="scientific">Mytilus edulis</name>
    <name type="common">Blue mussel</name>
    <dbReference type="NCBI Taxonomy" id="6550"/>
    <lineage>
        <taxon>Eukaryota</taxon>
        <taxon>Metazoa</taxon>
        <taxon>Spiralia</taxon>
        <taxon>Lophotrochozoa</taxon>
        <taxon>Mollusca</taxon>
        <taxon>Bivalvia</taxon>
        <taxon>Autobranchia</taxon>
        <taxon>Pteriomorphia</taxon>
        <taxon>Mytilida</taxon>
        <taxon>Mytiloidea</taxon>
        <taxon>Mytilidae</taxon>
        <taxon>Mytilinae</taxon>
        <taxon>Mytilus</taxon>
    </lineage>
</organism>
<dbReference type="PANTHER" id="PTHR47018">
    <property type="entry name" value="CXC DOMAIN-CONTAINING PROTEIN-RELATED"/>
    <property type="match status" value="1"/>
</dbReference>
<feature type="region of interest" description="Disordered" evidence="1">
    <location>
        <begin position="89"/>
        <end position="110"/>
    </location>
</feature>
<evidence type="ECO:0000256" key="1">
    <source>
        <dbReference type="SAM" id="MobiDB-lite"/>
    </source>
</evidence>
<dbReference type="EMBL" id="CAJPWZ010002601">
    <property type="protein sequence ID" value="CAG2241888.1"/>
    <property type="molecule type" value="Genomic_DNA"/>
</dbReference>
<sequence length="327" mass="36892">MKTHSGMMIKTFMMKQSGDAISGDQEIYEDPDSTVEYVNEECKERNPSLEDNGDDVYLICNELLVSDADKTVNNGKDVDWTTLNRAEKRTSHERIDNKATTSKKKTRHSFSVQSTSNPSVCFFCNENGQEALHESSTFGQDTRVRECAVKLNDTLLLAKLIAGDLIAHEAKYHSKCLVSLYNRASRIRMKNYNVESKKESQIHGIAFSEQVSYINETRSCDETIIVYKLSDLCKLYTERITCLGADVSPRVNKDVQGVVQTFDQSEPMLKCRSKRVPLLPESYSNLPPAVLRFSEPDIPLVEGELSIDMSSFPAVLKGKFKWLNICG</sequence>
<dbReference type="AlphaFoldDB" id="A0A8S3U7U5"/>
<protein>
    <submittedName>
        <fullName evidence="2">Uncharacterized protein</fullName>
    </submittedName>
</protein>
<comment type="caution">
    <text evidence="2">The sequence shown here is derived from an EMBL/GenBank/DDBJ whole genome shotgun (WGS) entry which is preliminary data.</text>
</comment>
<evidence type="ECO:0000313" key="2">
    <source>
        <dbReference type="EMBL" id="CAG2241888.1"/>
    </source>
</evidence>
<accession>A0A8S3U7U5</accession>
<dbReference type="PANTHER" id="PTHR47018:SF1">
    <property type="entry name" value="TESMIN_TSO1-LIKE CXC DOMAIN-CONTAINING PROTEIN"/>
    <property type="match status" value="1"/>
</dbReference>
<name>A0A8S3U7U5_MYTED</name>
<dbReference type="Proteomes" id="UP000683360">
    <property type="component" value="Unassembled WGS sequence"/>
</dbReference>